<accession>A0A6A7B8C1</accession>
<proteinExistence type="predicted"/>
<keyword evidence="3" id="KW-1185">Reference proteome</keyword>
<gene>
    <name evidence="2" type="ORF">T440DRAFT_64460</name>
</gene>
<feature type="region of interest" description="Disordered" evidence="1">
    <location>
        <begin position="1"/>
        <end position="32"/>
    </location>
</feature>
<protein>
    <submittedName>
        <fullName evidence="2">Uncharacterized protein</fullName>
    </submittedName>
</protein>
<evidence type="ECO:0000313" key="3">
    <source>
        <dbReference type="Proteomes" id="UP000799423"/>
    </source>
</evidence>
<evidence type="ECO:0000313" key="2">
    <source>
        <dbReference type="EMBL" id="KAF2851482.1"/>
    </source>
</evidence>
<dbReference type="EMBL" id="MU006302">
    <property type="protein sequence ID" value="KAF2851482.1"/>
    <property type="molecule type" value="Genomic_DNA"/>
</dbReference>
<name>A0A6A7B8C1_9PLEO</name>
<reference evidence="2" key="1">
    <citation type="submission" date="2020-01" db="EMBL/GenBank/DDBJ databases">
        <authorList>
            <consortium name="DOE Joint Genome Institute"/>
            <person name="Haridas S."/>
            <person name="Albert R."/>
            <person name="Binder M."/>
            <person name="Bloem J."/>
            <person name="Labutti K."/>
            <person name="Salamov A."/>
            <person name="Andreopoulos B."/>
            <person name="Baker S.E."/>
            <person name="Barry K."/>
            <person name="Bills G."/>
            <person name="Bluhm B.H."/>
            <person name="Cannon C."/>
            <person name="Castanera R."/>
            <person name="Culley D.E."/>
            <person name="Daum C."/>
            <person name="Ezra D."/>
            <person name="Gonzalez J.B."/>
            <person name="Henrissat B."/>
            <person name="Kuo A."/>
            <person name="Liang C."/>
            <person name="Lipzen A."/>
            <person name="Lutzoni F."/>
            <person name="Magnuson J."/>
            <person name="Mondo S."/>
            <person name="Nolan M."/>
            <person name="Ohm R."/>
            <person name="Pangilinan J."/>
            <person name="Park H.-J."/>
            <person name="Ramirez L."/>
            <person name="Alfaro M."/>
            <person name="Sun H."/>
            <person name="Tritt A."/>
            <person name="Yoshinaga Y."/>
            <person name="Zwiers L.-H."/>
            <person name="Turgeon B.G."/>
            <person name="Goodwin S.B."/>
            <person name="Spatafora J.W."/>
            <person name="Crous P.W."/>
            <person name="Grigoriev I.V."/>
        </authorList>
    </citation>
    <scope>NUCLEOTIDE SEQUENCE</scope>
    <source>
        <strain evidence="2">IPT5</strain>
    </source>
</reference>
<dbReference type="Proteomes" id="UP000799423">
    <property type="component" value="Unassembled WGS sequence"/>
</dbReference>
<sequence>MTYRVTCRPNRGDGIPAQQGDGPTPQPYGGPGRTMPWWHGRMHSWTHGLMDSWTHSSLRPAPVLPALHVVTAGTGGRCAPPLRRRLRRLHTQHLELGSAPRPCQTLGMLEAALLKLQTTPGQHPSLLHREPSDAASEHRQPRRCLNKWTWTWTWTASSSLWLHPSCARLPCWSRSRRRSG</sequence>
<dbReference type="AlphaFoldDB" id="A0A6A7B8C1"/>
<evidence type="ECO:0000256" key="1">
    <source>
        <dbReference type="SAM" id="MobiDB-lite"/>
    </source>
</evidence>
<organism evidence="2 3">
    <name type="scientific">Plenodomus tracheiphilus IPT5</name>
    <dbReference type="NCBI Taxonomy" id="1408161"/>
    <lineage>
        <taxon>Eukaryota</taxon>
        <taxon>Fungi</taxon>
        <taxon>Dikarya</taxon>
        <taxon>Ascomycota</taxon>
        <taxon>Pezizomycotina</taxon>
        <taxon>Dothideomycetes</taxon>
        <taxon>Pleosporomycetidae</taxon>
        <taxon>Pleosporales</taxon>
        <taxon>Pleosporineae</taxon>
        <taxon>Leptosphaeriaceae</taxon>
        <taxon>Plenodomus</taxon>
    </lineage>
</organism>